<reference evidence="1 2" key="1">
    <citation type="journal article" date="2016" name="Nat. Commun.">
        <title>Ectomycorrhizal ecology is imprinted in the genome of the dominant symbiotic fungus Cenococcum geophilum.</title>
        <authorList>
            <consortium name="DOE Joint Genome Institute"/>
            <person name="Peter M."/>
            <person name="Kohler A."/>
            <person name="Ohm R.A."/>
            <person name="Kuo A."/>
            <person name="Krutzmann J."/>
            <person name="Morin E."/>
            <person name="Arend M."/>
            <person name="Barry K.W."/>
            <person name="Binder M."/>
            <person name="Choi C."/>
            <person name="Clum A."/>
            <person name="Copeland A."/>
            <person name="Grisel N."/>
            <person name="Haridas S."/>
            <person name="Kipfer T."/>
            <person name="LaButti K."/>
            <person name="Lindquist E."/>
            <person name="Lipzen A."/>
            <person name="Maire R."/>
            <person name="Meier B."/>
            <person name="Mihaltcheva S."/>
            <person name="Molinier V."/>
            <person name="Murat C."/>
            <person name="Poggeler S."/>
            <person name="Quandt C.A."/>
            <person name="Sperisen C."/>
            <person name="Tritt A."/>
            <person name="Tisserant E."/>
            <person name="Crous P.W."/>
            <person name="Henrissat B."/>
            <person name="Nehls U."/>
            <person name="Egli S."/>
            <person name="Spatafora J.W."/>
            <person name="Grigoriev I.V."/>
            <person name="Martin F.M."/>
        </authorList>
    </citation>
    <scope>NUCLEOTIDE SEQUENCE [LARGE SCALE GENOMIC DNA]</scope>
    <source>
        <strain evidence="1 2">1.58</strain>
    </source>
</reference>
<name>A0ACC8EKV5_9PEZI</name>
<organism evidence="1 2">
    <name type="scientific">Cenococcum geophilum 1.58</name>
    <dbReference type="NCBI Taxonomy" id="794803"/>
    <lineage>
        <taxon>Eukaryota</taxon>
        <taxon>Fungi</taxon>
        <taxon>Dikarya</taxon>
        <taxon>Ascomycota</taxon>
        <taxon>Pezizomycotina</taxon>
        <taxon>Dothideomycetes</taxon>
        <taxon>Pleosporomycetidae</taxon>
        <taxon>Gloniales</taxon>
        <taxon>Gloniaceae</taxon>
        <taxon>Cenococcum</taxon>
    </lineage>
</organism>
<accession>A0ACC8EKV5</accession>
<keyword evidence="2" id="KW-1185">Reference proteome</keyword>
<evidence type="ECO:0000313" key="1">
    <source>
        <dbReference type="EMBL" id="OCK86897.1"/>
    </source>
</evidence>
<gene>
    <name evidence="1" type="ORF">K441DRAFT_671625</name>
</gene>
<evidence type="ECO:0000313" key="2">
    <source>
        <dbReference type="Proteomes" id="UP000250078"/>
    </source>
</evidence>
<dbReference type="Proteomes" id="UP000250078">
    <property type="component" value="Unassembled WGS sequence"/>
</dbReference>
<sequence length="317" mass="34741">MSNSKKQEPTSKPAVAEPCVSEGGERISRDRVIQAINALNAHDTSSSGSSWDGYCPSGLSFEKEPKKKKLPLPEDKLLDGLKDEADKLERHTITNETTFPWCTIGKIYAGKDADFSNPLWMGSGVLVGRNLLLTAGHVAPWGLNRPWMKFIPAFESRAEPFGAAYVLNWYGYRRDGDVHGKDYVICKLNTNIGDQCGWLGYQWWSGQDNQYTDRIWTSVGYPAEPANPGGMYMLVEDNVGIVDVDDEGADGKELESNVFSLGGWSGGPLWGYIGGQSRVIGVLSGQETDLLQPRHTVSAGGKAMGELIIYGQTNFLP</sequence>
<dbReference type="EMBL" id="KV748280">
    <property type="protein sequence ID" value="OCK86897.1"/>
    <property type="molecule type" value="Genomic_DNA"/>
</dbReference>
<protein>
    <submittedName>
        <fullName evidence="1">Uncharacterized protein</fullName>
    </submittedName>
</protein>
<proteinExistence type="predicted"/>